<keyword evidence="7" id="KW-0238">DNA-binding</keyword>
<evidence type="ECO:0000256" key="7">
    <source>
        <dbReference type="ARBA" id="ARBA00023125"/>
    </source>
</evidence>
<keyword evidence="15" id="KW-1185">Reference proteome</keyword>
<feature type="compositionally biased region" description="Polar residues" evidence="13">
    <location>
        <begin position="364"/>
        <end position="392"/>
    </location>
</feature>
<gene>
    <name evidence="16" type="primary">LOC120022647</name>
</gene>
<dbReference type="FunFam" id="3.30.160.60:FF:000026">
    <property type="entry name" value="Transcription factor Sp3"/>
    <property type="match status" value="1"/>
</dbReference>
<keyword evidence="6" id="KW-0805">Transcription regulation</keyword>
<reference evidence="16" key="1">
    <citation type="submission" date="2025-08" db="UniProtKB">
        <authorList>
            <consortium name="RefSeq"/>
        </authorList>
    </citation>
    <scope>IDENTIFICATION</scope>
    <source>
        <tissue evidence="16">White muscle</tissue>
    </source>
</reference>
<dbReference type="RefSeq" id="XP_038822555.1">
    <property type="nucleotide sequence ID" value="XM_038966627.1"/>
</dbReference>
<organism evidence="15 16">
    <name type="scientific">Salvelinus namaycush</name>
    <name type="common">Lake trout</name>
    <name type="synonym">Salmo namaycush</name>
    <dbReference type="NCBI Taxonomy" id="8040"/>
    <lineage>
        <taxon>Eukaryota</taxon>
        <taxon>Metazoa</taxon>
        <taxon>Chordata</taxon>
        <taxon>Craniata</taxon>
        <taxon>Vertebrata</taxon>
        <taxon>Euteleostomi</taxon>
        <taxon>Actinopterygii</taxon>
        <taxon>Neopterygii</taxon>
        <taxon>Teleostei</taxon>
        <taxon>Protacanthopterygii</taxon>
        <taxon>Salmoniformes</taxon>
        <taxon>Salmonidae</taxon>
        <taxon>Salmoninae</taxon>
        <taxon>Salvelinus</taxon>
    </lineage>
</organism>
<evidence type="ECO:0000256" key="6">
    <source>
        <dbReference type="ARBA" id="ARBA00023015"/>
    </source>
</evidence>
<comment type="similarity">
    <text evidence="11">Belongs to the Sp1 C2H2-type zinc-finger protein family.</text>
</comment>
<feature type="domain" description="C2H2-type" evidence="14">
    <location>
        <begin position="641"/>
        <end position="670"/>
    </location>
</feature>
<evidence type="ECO:0000256" key="1">
    <source>
        <dbReference type="ARBA" id="ARBA00004123"/>
    </source>
</evidence>
<feature type="compositionally biased region" description="Polar residues" evidence="13">
    <location>
        <begin position="563"/>
        <end position="580"/>
    </location>
</feature>
<dbReference type="FunFam" id="3.30.160.60:FF:000014">
    <property type="entry name" value="Transcription factor Sp3"/>
    <property type="match status" value="1"/>
</dbReference>
<evidence type="ECO:0000256" key="11">
    <source>
        <dbReference type="ARBA" id="ARBA00038409"/>
    </source>
</evidence>
<feature type="region of interest" description="Disordered" evidence="13">
    <location>
        <begin position="1"/>
        <end position="31"/>
    </location>
</feature>
<keyword evidence="3" id="KW-0677">Repeat</keyword>
<feature type="domain" description="C2H2-type" evidence="14">
    <location>
        <begin position="701"/>
        <end position="728"/>
    </location>
</feature>
<evidence type="ECO:0000256" key="4">
    <source>
        <dbReference type="ARBA" id="ARBA00022771"/>
    </source>
</evidence>
<feature type="region of interest" description="Disordered" evidence="13">
    <location>
        <begin position="347"/>
        <end position="392"/>
    </location>
</feature>
<dbReference type="PANTHER" id="PTHR23235">
    <property type="entry name" value="KRUEPPEL-LIKE TRANSCRIPTION FACTOR"/>
    <property type="match status" value="1"/>
</dbReference>
<keyword evidence="10" id="KW-0539">Nucleus</keyword>
<evidence type="ECO:0000256" key="12">
    <source>
        <dbReference type="PROSITE-ProRule" id="PRU00042"/>
    </source>
</evidence>
<dbReference type="PANTHER" id="PTHR23235:SF17">
    <property type="entry name" value="TRANSCRIPTION FACTOR SP4"/>
    <property type="match status" value="1"/>
</dbReference>
<dbReference type="FunFam" id="3.30.160.60:FF:000061">
    <property type="entry name" value="Transcription factor Sp3"/>
    <property type="match status" value="1"/>
</dbReference>
<accession>A0A8U0PCS8</accession>
<feature type="compositionally biased region" description="Polar residues" evidence="13">
    <location>
        <begin position="757"/>
        <end position="775"/>
    </location>
</feature>
<keyword evidence="5" id="KW-0862">Zinc</keyword>
<dbReference type="Gene3D" id="3.30.160.60">
    <property type="entry name" value="Classic Zinc Finger"/>
    <property type="match status" value="3"/>
</dbReference>
<name>A0A8U0PCS8_SALNM</name>
<evidence type="ECO:0000256" key="9">
    <source>
        <dbReference type="ARBA" id="ARBA00023163"/>
    </source>
</evidence>
<dbReference type="GO" id="GO:0000978">
    <property type="term" value="F:RNA polymerase II cis-regulatory region sequence-specific DNA binding"/>
    <property type="evidence" value="ECO:0007669"/>
    <property type="project" value="TreeGrafter"/>
</dbReference>
<dbReference type="GO" id="GO:0008270">
    <property type="term" value="F:zinc ion binding"/>
    <property type="evidence" value="ECO:0007669"/>
    <property type="project" value="UniProtKB-KW"/>
</dbReference>
<dbReference type="GeneID" id="120022647"/>
<dbReference type="GO" id="GO:0035118">
    <property type="term" value="P:embryonic pectoral fin morphogenesis"/>
    <property type="evidence" value="ECO:0007669"/>
    <property type="project" value="UniProtKB-ARBA"/>
</dbReference>
<dbReference type="SMART" id="SM00355">
    <property type="entry name" value="ZnF_C2H2"/>
    <property type="match status" value="3"/>
</dbReference>
<evidence type="ECO:0000256" key="13">
    <source>
        <dbReference type="SAM" id="MobiDB-lite"/>
    </source>
</evidence>
<evidence type="ECO:0000259" key="14">
    <source>
        <dbReference type="PROSITE" id="PS50157"/>
    </source>
</evidence>
<keyword evidence="9" id="KW-0804">Transcription</keyword>
<feature type="compositionally biased region" description="Acidic residues" evidence="13">
    <location>
        <begin position="777"/>
        <end position="789"/>
    </location>
</feature>
<dbReference type="InterPro" id="IPR013087">
    <property type="entry name" value="Znf_C2H2_type"/>
</dbReference>
<dbReference type="PROSITE" id="PS00028">
    <property type="entry name" value="ZINC_FINGER_C2H2_1"/>
    <property type="match status" value="3"/>
</dbReference>
<dbReference type="AlphaFoldDB" id="A0A8U0PCS8"/>
<evidence type="ECO:0000256" key="8">
    <source>
        <dbReference type="ARBA" id="ARBA00023159"/>
    </source>
</evidence>
<dbReference type="GO" id="GO:0000981">
    <property type="term" value="F:DNA-binding transcription factor activity, RNA polymerase II-specific"/>
    <property type="evidence" value="ECO:0007669"/>
    <property type="project" value="TreeGrafter"/>
</dbReference>
<feature type="domain" description="C2H2-type" evidence="14">
    <location>
        <begin position="671"/>
        <end position="700"/>
    </location>
</feature>
<keyword evidence="4 12" id="KW-0863">Zinc-finger</keyword>
<dbReference type="SUPFAM" id="SSF57667">
    <property type="entry name" value="beta-beta-alpha zinc fingers"/>
    <property type="match status" value="2"/>
</dbReference>
<evidence type="ECO:0000256" key="10">
    <source>
        <dbReference type="ARBA" id="ARBA00023242"/>
    </source>
</evidence>
<feature type="region of interest" description="Disordered" evidence="13">
    <location>
        <begin position="561"/>
        <end position="588"/>
    </location>
</feature>
<evidence type="ECO:0000256" key="5">
    <source>
        <dbReference type="ARBA" id="ARBA00022833"/>
    </source>
</evidence>
<dbReference type="PROSITE" id="PS50157">
    <property type="entry name" value="ZINC_FINGER_C2H2_2"/>
    <property type="match status" value="3"/>
</dbReference>
<dbReference type="GO" id="GO:0045743">
    <property type="term" value="P:positive regulation of fibroblast growth factor receptor signaling pathway"/>
    <property type="evidence" value="ECO:0007669"/>
    <property type="project" value="UniProtKB-ARBA"/>
</dbReference>
<proteinExistence type="inferred from homology"/>
<sequence length="789" mass="82639">MSDQKKEVSGSEGGKPGKKGKRSGSQDSQPSPLALLAATCSKIGGQGGVEGQVQLQAGQIQLQGGQIQGHIVVDAAGNQTLVQQQLELVPAQFTGNGWQIITTAPQMANDTANQPVAVTLATTSANDSAPAGRKVKAVCGTKTIAANQQPQQQQQFQIIQVQNMPSSGGGVQYQVIPHLQTADGQQIHISPQTASLGGQHIQISPAQGGLPEQVQLIQTQNQSQTQAILQPANQQAILTGSANQTLQLRPAQSFPLQMQTLQGSQTQVMTTVPINIGGMTLALPVMNNLAGGGAVQLIQAADGSFTVANSNQLVTTTAAAVSGAATGSSGGTITTVAGCDGALSDGTQLSSVAGSDGGAERDSQNQPSEQDSQNSQMSQANGLQGQSDPPGTIQQVIVGQMGNQVLQQIQIQPQNQIQGQPHQIQTFQLGPGGTLQPIQAFQNQQILIRTPTLSSSGQITWQTLQLPGGMSVPQQLTLAPVGGGAVGGGGFVQLGGAPLTLSAAQINPGSGVQTVNIAGLGTAGVQMQGVPLTITGLQGQPQGQEGGVKVQSSPVKVTMGNVAGSSLSPDQVGSVQSASDQEGPPSKRLRRVACSCPNCRDGEGRYYTHTHTHTHTDSHCLSLTVCVCCRTSGDPSKKKQHVCHMEGCGKVYGKTSHLRAHLRWHTGERPFVCNWIFCGKRFTRSDELQRHRRTHTGEKRFECPECSKRFMRSDHLSKHIKTHQNKKGGASLAIITTEDMEDSNQGLGSSPRIVTVETLSQDSAPATPTASSPNQMEGEEEEEEEEEFE</sequence>
<protein>
    <submittedName>
        <fullName evidence="16">Transcription factor Sp4-like isoform X1</fullName>
    </submittedName>
</protein>
<evidence type="ECO:0000256" key="3">
    <source>
        <dbReference type="ARBA" id="ARBA00022737"/>
    </source>
</evidence>
<dbReference type="Proteomes" id="UP000808372">
    <property type="component" value="Chromosome 27"/>
</dbReference>
<dbReference type="InterPro" id="IPR036236">
    <property type="entry name" value="Znf_C2H2_sf"/>
</dbReference>
<keyword evidence="2" id="KW-0479">Metal-binding</keyword>
<feature type="region of interest" description="Disordered" evidence="13">
    <location>
        <begin position="741"/>
        <end position="789"/>
    </location>
</feature>
<keyword evidence="8" id="KW-0010">Activator</keyword>
<evidence type="ECO:0000313" key="16">
    <source>
        <dbReference type="RefSeq" id="XP_038822555.1"/>
    </source>
</evidence>
<dbReference type="Pfam" id="PF00096">
    <property type="entry name" value="zf-C2H2"/>
    <property type="match status" value="3"/>
</dbReference>
<dbReference type="GO" id="GO:0005634">
    <property type="term" value="C:nucleus"/>
    <property type="evidence" value="ECO:0007669"/>
    <property type="project" value="UniProtKB-SubCell"/>
</dbReference>
<evidence type="ECO:0000256" key="2">
    <source>
        <dbReference type="ARBA" id="ARBA00022723"/>
    </source>
</evidence>
<dbReference type="KEGG" id="snh:120022647"/>
<evidence type="ECO:0000313" key="15">
    <source>
        <dbReference type="Proteomes" id="UP000808372"/>
    </source>
</evidence>
<comment type="subcellular location">
    <subcellularLocation>
        <location evidence="1">Nucleus</location>
    </subcellularLocation>
</comment>